<reference evidence="3 4" key="1">
    <citation type="journal article" date="2018" name="Sci. Rep.">
        <title>Genomic signatures of local adaptation to the degree of environmental predictability in rotifers.</title>
        <authorList>
            <person name="Franch-Gras L."/>
            <person name="Hahn C."/>
            <person name="Garcia-Roger E.M."/>
            <person name="Carmona M.J."/>
            <person name="Serra M."/>
            <person name="Gomez A."/>
        </authorList>
    </citation>
    <scope>NUCLEOTIDE SEQUENCE [LARGE SCALE GENOMIC DNA]</scope>
    <source>
        <strain evidence="3">HYR1</strain>
    </source>
</reference>
<protein>
    <submittedName>
        <fullName evidence="3">Coiled-coil domain-containing protein</fullName>
    </submittedName>
</protein>
<comment type="caution">
    <text evidence="3">The sequence shown here is derived from an EMBL/GenBank/DDBJ whole genome shotgun (WGS) entry which is preliminary data.</text>
</comment>
<evidence type="ECO:0000313" key="3">
    <source>
        <dbReference type="EMBL" id="RNA40960.1"/>
    </source>
</evidence>
<evidence type="ECO:0000313" key="4">
    <source>
        <dbReference type="Proteomes" id="UP000276133"/>
    </source>
</evidence>
<proteinExistence type="predicted"/>
<feature type="coiled-coil region" evidence="1">
    <location>
        <begin position="413"/>
        <end position="585"/>
    </location>
</feature>
<feature type="region of interest" description="Disordered" evidence="2">
    <location>
        <begin position="170"/>
        <end position="190"/>
    </location>
</feature>
<dbReference type="Proteomes" id="UP000276133">
    <property type="component" value="Unassembled WGS sequence"/>
</dbReference>
<organism evidence="3 4">
    <name type="scientific">Brachionus plicatilis</name>
    <name type="common">Marine rotifer</name>
    <name type="synonym">Brachionus muelleri</name>
    <dbReference type="NCBI Taxonomy" id="10195"/>
    <lineage>
        <taxon>Eukaryota</taxon>
        <taxon>Metazoa</taxon>
        <taxon>Spiralia</taxon>
        <taxon>Gnathifera</taxon>
        <taxon>Rotifera</taxon>
        <taxon>Eurotatoria</taxon>
        <taxon>Monogononta</taxon>
        <taxon>Pseudotrocha</taxon>
        <taxon>Ploima</taxon>
        <taxon>Brachionidae</taxon>
        <taxon>Brachionus</taxon>
    </lineage>
</organism>
<dbReference type="PANTHER" id="PTHR35352:SF1">
    <property type="entry name" value="COILED-COIL DOMAIN-CONTAINING PROTEIN 150"/>
    <property type="match status" value="1"/>
</dbReference>
<dbReference type="InterPro" id="IPR038807">
    <property type="entry name" value="CCDC150"/>
</dbReference>
<dbReference type="EMBL" id="REGN01000564">
    <property type="protein sequence ID" value="RNA40960.1"/>
    <property type="molecule type" value="Genomic_DNA"/>
</dbReference>
<accession>A0A3M7SZF0</accession>
<feature type="coiled-coil region" evidence="1">
    <location>
        <begin position="307"/>
        <end position="359"/>
    </location>
</feature>
<keyword evidence="1" id="KW-0175">Coiled coil</keyword>
<sequence>MNSENSVCLIESTDSLKVFNSSDVKLFDTSLNEKNADIQNEHLKQNQFDLNQSPESDIGSKDKNFKNGKIKFKNVIQFKKDVVIKKLLKTIDVMNQELNKRDELIMSMEKENFFLTANDTKNLSKLPSANEHEYYLVEISRNKQEVLNYKNENENLKKKIDFLEKQLEEKKDDDSNKSGSTKISESSDNSNKAYLKLKEENEELNELNSVLKVELEKLSKQIELIERRKSLEQEIGYKFDELVKQKNLLAEENRQLLNKVDVFREQMKLCLLHFEDDLIEVKKLHEKELIDLKTEFETEEVKSIEMIKSLREQMDDANLVIEKLDSERTYLVNALKSMEEDKEKIISDLENRLMIAENLPQNLESENETLKKKIDSLYELNLDQQKQLQKMFQDMESKSQSNEKLYSKKGDELKRLRQALNLSQEKLKFIQMKHESEIEELKKKHTEETDQLKFSNQQMTLRNGELSRSNGDMRKKIQNLESDLKSQVEKYNQIKQSNDFLLKQKKELKEESERTSLAHKKDTEKMEKMREEYLKKNESQKNSLDKMFEQIAKFQKEIEALIKRNGELETKLKNKNESYELFKRKYLDIKTFAKQELFPNNQNILKQQQEMAKLSENIQNFINGLINDLNINENLSDSIETN</sequence>
<gene>
    <name evidence="3" type="ORF">BpHYR1_044483</name>
</gene>
<dbReference type="STRING" id="10195.A0A3M7SZF0"/>
<evidence type="ECO:0000256" key="2">
    <source>
        <dbReference type="SAM" id="MobiDB-lite"/>
    </source>
</evidence>
<feature type="compositionally biased region" description="Polar residues" evidence="2">
    <location>
        <begin position="177"/>
        <end position="190"/>
    </location>
</feature>
<keyword evidence="4" id="KW-1185">Reference proteome</keyword>
<evidence type="ECO:0000256" key="1">
    <source>
        <dbReference type="SAM" id="Coils"/>
    </source>
</evidence>
<dbReference type="AlphaFoldDB" id="A0A3M7SZF0"/>
<dbReference type="PANTHER" id="PTHR35352">
    <property type="entry name" value="COILED-COIL DOMAIN-CONTAINING PROTEIN 150"/>
    <property type="match status" value="1"/>
</dbReference>
<dbReference type="OrthoDB" id="416454at2759"/>
<name>A0A3M7SZF0_BRAPC</name>